<dbReference type="EMBL" id="VJZT01000002">
    <property type="protein sequence ID" value="TRX42138.1"/>
    <property type="molecule type" value="Genomic_DNA"/>
</dbReference>
<evidence type="ECO:0000313" key="8">
    <source>
        <dbReference type="Proteomes" id="UP000316371"/>
    </source>
</evidence>
<dbReference type="GO" id="GO:0006508">
    <property type="term" value="P:proteolysis"/>
    <property type="evidence" value="ECO:0007669"/>
    <property type="project" value="UniProtKB-KW"/>
</dbReference>
<sequence length="418" mass="46510">MKTKQNKTKFEISKVIRLCFKNIYLFFLAIVFLASCSKDTPVNIELQNNLNEVPKTTIIEIAQKIFKNSGSINSRVVNSNKTIKEIVEHQTNKNKTAFYVINYNEGGFAVIAADNRVTPILAYSDSGSFSSIPSEIISPIKDWIIAEKEQIQYVIDNNLTQNKDRKLEWEKVTENNSLLQVKGTSISAREPLPSPKDCPDTSVIKGPLTTTIWGQSNGYNNLVTVNCNPTYQNAGKAVTGCVATAMAQIMRYFHKPNTYNWANMPNDGSGSFASTDIQSLMRDAGLAVNMNYGCIESGAYANAIAPALKNTFGYTNASFTTNYDYNIITNNINVNKPVILCGSGSNGGHAWVCDGYNSSTYYEKDTAGNCTGIAVTTLYLHMNWGWYSSNNGYYAFDNFNPYIYTFNNNRSIIYNINL</sequence>
<evidence type="ECO:0000256" key="1">
    <source>
        <dbReference type="ARBA" id="ARBA00009693"/>
    </source>
</evidence>
<dbReference type="InterPro" id="IPR038765">
    <property type="entry name" value="Papain-like_cys_pep_sf"/>
</dbReference>
<keyword evidence="4" id="KW-0378">Hydrolase</keyword>
<reference evidence="7 8" key="1">
    <citation type="submission" date="2019-07" db="EMBL/GenBank/DDBJ databases">
        <title>Novel species of Flavobacterium.</title>
        <authorList>
            <person name="Liu Q."/>
            <person name="Xin Y.-H."/>
        </authorList>
    </citation>
    <scope>NUCLEOTIDE SEQUENCE [LARGE SCALE GENOMIC DNA]</scope>
    <source>
        <strain evidence="7 8">LB1R34</strain>
    </source>
</reference>
<keyword evidence="8" id="KW-1185">Reference proteome</keyword>
<dbReference type="InterPro" id="IPR000200">
    <property type="entry name" value="Peptidase_C10"/>
</dbReference>
<dbReference type="Pfam" id="PF13734">
    <property type="entry name" value="Inhibitor_I69"/>
    <property type="match status" value="1"/>
</dbReference>
<evidence type="ECO:0000256" key="2">
    <source>
        <dbReference type="ARBA" id="ARBA00022670"/>
    </source>
</evidence>
<name>A0A553EAS5_9FLAO</name>
<evidence type="ECO:0000256" key="4">
    <source>
        <dbReference type="ARBA" id="ARBA00022801"/>
    </source>
</evidence>
<dbReference type="AlphaFoldDB" id="A0A553EAS5"/>
<keyword evidence="5" id="KW-0788">Thiol protease</keyword>
<dbReference type="InterPro" id="IPR025896">
    <property type="entry name" value="Spi_Prtas-inh"/>
</dbReference>
<gene>
    <name evidence="7" type="ORF">FNW21_02395</name>
</gene>
<organism evidence="7 8">
    <name type="scientific">Flavobacterium restrictum</name>
    <dbReference type="NCBI Taxonomy" id="2594428"/>
    <lineage>
        <taxon>Bacteria</taxon>
        <taxon>Pseudomonadati</taxon>
        <taxon>Bacteroidota</taxon>
        <taxon>Flavobacteriia</taxon>
        <taxon>Flavobacteriales</taxon>
        <taxon>Flavobacteriaceae</taxon>
        <taxon>Flavobacterium</taxon>
    </lineage>
</organism>
<dbReference type="OrthoDB" id="2235251at2"/>
<dbReference type="InterPro" id="IPR044934">
    <property type="entry name" value="Streptopain_sf"/>
</dbReference>
<comment type="caution">
    <text evidence="7">The sequence shown here is derived from an EMBL/GenBank/DDBJ whole genome shotgun (WGS) entry which is preliminary data.</text>
</comment>
<evidence type="ECO:0000313" key="7">
    <source>
        <dbReference type="EMBL" id="TRX42138.1"/>
    </source>
</evidence>
<protein>
    <recommendedName>
        <fullName evidence="6">Spi protease inhibitor domain-containing protein</fullName>
    </recommendedName>
</protein>
<evidence type="ECO:0000256" key="5">
    <source>
        <dbReference type="ARBA" id="ARBA00022807"/>
    </source>
</evidence>
<dbReference type="Gene3D" id="3.90.70.50">
    <property type="entry name" value="Peptidase C10, streptopain"/>
    <property type="match status" value="2"/>
</dbReference>
<dbReference type="Proteomes" id="UP000316371">
    <property type="component" value="Unassembled WGS sequence"/>
</dbReference>
<dbReference type="SUPFAM" id="SSF54001">
    <property type="entry name" value="Cysteine proteinases"/>
    <property type="match status" value="1"/>
</dbReference>
<dbReference type="RefSeq" id="WP_144255148.1">
    <property type="nucleotide sequence ID" value="NZ_VJZT01000002.1"/>
</dbReference>
<feature type="domain" description="Spi protease inhibitor" evidence="6">
    <location>
        <begin position="55"/>
        <end position="149"/>
    </location>
</feature>
<proteinExistence type="inferred from homology"/>
<keyword evidence="3" id="KW-0732">Signal</keyword>
<dbReference type="Pfam" id="PF01640">
    <property type="entry name" value="Peptidase_C10"/>
    <property type="match status" value="1"/>
</dbReference>
<comment type="similarity">
    <text evidence="1">Belongs to the peptidase C10 family.</text>
</comment>
<keyword evidence="2" id="KW-0645">Protease</keyword>
<evidence type="ECO:0000256" key="3">
    <source>
        <dbReference type="ARBA" id="ARBA00022729"/>
    </source>
</evidence>
<dbReference type="GO" id="GO:0008234">
    <property type="term" value="F:cysteine-type peptidase activity"/>
    <property type="evidence" value="ECO:0007669"/>
    <property type="project" value="UniProtKB-KW"/>
</dbReference>
<evidence type="ECO:0000259" key="6">
    <source>
        <dbReference type="Pfam" id="PF13734"/>
    </source>
</evidence>
<accession>A0A553EAS5</accession>